<dbReference type="EMBL" id="JAWDID010000030">
    <property type="protein sequence ID" value="MDU0341873.1"/>
    <property type="molecule type" value="Genomic_DNA"/>
</dbReference>
<evidence type="ECO:0000313" key="6">
    <source>
        <dbReference type="Proteomes" id="UP001254257"/>
    </source>
</evidence>
<accession>A0ABU3SAR4</accession>
<dbReference type="Gene3D" id="1.20.120.530">
    <property type="entry name" value="GntR ligand-binding domain-like"/>
    <property type="match status" value="1"/>
</dbReference>
<dbReference type="SUPFAM" id="SSF48008">
    <property type="entry name" value="GntR ligand-binding domain-like"/>
    <property type="match status" value="1"/>
</dbReference>
<name>A0ABU3SAR4_9HYPH</name>
<evidence type="ECO:0000256" key="1">
    <source>
        <dbReference type="ARBA" id="ARBA00023015"/>
    </source>
</evidence>
<keyword evidence="2" id="KW-0238">DNA-binding</keyword>
<organism evidence="5 6">
    <name type="scientific">Bosea rubneri</name>
    <dbReference type="NCBI Taxonomy" id="3075434"/>
    <lineage>
        <taxon>Bacteria</taxon>
        <taxon>Pseudomonadati</taxon>
        <taxon>Pseudomonadota</taxon>
        <taxon>Alphaproteobacteria</taxon>
        <taxon>Hyphomicrobiales</taxon>
        <taxon>Boseaceae</taxon>
        <taxon>Bosea</taxon>
    </lineage>
</organism>
<dbReference type="PROSITE" id="PS50949">
    <property type="entry name" value="HTH_GNTR"/>
    <property type="match status" value="1"/>
</dbReference>
<dbReference type="PRINTS" id="PR00035">
    <property type="entry name" value="HTHGNTR"/>
</dbReference>
<dbReference type="SMART" id="SM00895">
    <property type="entry name" value="FCD"/>
    <property type="match status" value="1"/>
</dbReference>
<dbReference type="Proteomes" id="UP001254257">
    <property type="component" value="Unassembled WGS sequence"/>
</dbReference>
<dbReference type="Pfam" id="PF07729">
    <property type="entry name" value="FCD"/>
    <property type="match status" value="1"/>
</dbReference>
<comment type="caution">
    <text evidence="5">The sequence shown here is derived from an EMBL/GenBank/DDBJ whole genome shotgun (WGS) entry which is preliminary data.</text>
</comment>
<keyword evidence="1" id="KW-0805">Transcription regulation</keyword>
<sequence>MSVTVTEGAEGTELGPRRKGRLHVATVETLRQMIVSGALPPGQKLREQELCDRLGVSRTPLREALRTLAAQGLVTLSQNRGAEVAALSLDDISALFDVVSTLEALAARLACKAVSDEEVAEIAALHEQMRSHHERGELPEYFVLNQRIHRAIIEAARNPVLLDVWERMAPRVERAKYLPNLHGQRWHAAMREHEAMVAALQERDGESLAALMRQHFANGLAVVQSAGTERGPAD</sequence>
<evidence type="ECO:0000256" key="2">
    <source>
        <dbReference type="ARBA" id="ARBA00023125"/>
    </source>
</evidence>
<dbReference type="InterPro" id="IPR000524">
    <property type="entry name" value="Tscrpt_reg_HTH_GntR"/>
</dbReference>
<keyword evidence="3" id="KW-0804">Transcription</keyword>
<dbReference type="SMART" id="SM00345">
    <property type="entry name" value="HTH_GNTR"/>
    <property type="match status" value="1"/>
</dbReference>
<evidence type="ECO:0000256" key="3">
    <source>
        <dbReference type="ARBA" id="ARBA00023163"/>
    </source>
</evidence>
<dbReference type="InterPro" id="IPR036390">
    <property type="entry name" value="WH_DNA-bd_sf"/>
</dbReference>
<protein>
    <submittedName>
        <fullName evidence="5">GntR family transcriptional regulator</fullName>
    </submittedName>
</protein>
<dbReference type="Gene3D" id="1.10.10.10">
    <property type="entry name" value="Winged helix-like DNA-binding domain superfamily/Winged helix DNA-binding domain"/>
    <property type="match status" value="1"/>
</dbReference>
<proteinExistence type="predicted"/>
<dbReference type="PANTHER" id="PTHR43537:SF50">
    <property type="entry name" value="TRANSCRIPTIONAL REGULATORY PROTEIN"/>
    <property type="match status" value="1"/>
</dbReference>
<dbReference type="RefSeq" id="WP_316019678.1">
    <property type="nucleotide sequence ID" value="NZ_JAWDID010000030.1"/>
</dbReference>
<dbReference type="InterPro" id="IPR008920">
    <property type="entry name" value="TF_FadR/GntR_C"/>
</dbReference>
<gene>
    <name evidence="5" type="ORF">RKE40_18395</name>
</gene>
<dbReference type="SUPFAM" id="SSF46785">
    <property type="entry name" value="Winged helix' DNA-binding domain"/>
    <property type="match status" value="1"/>
</dbReference>
<dbReference type="PANTHER" id="PTHR43537">
    <property type="entry name" value="TRANSCRIPTIONAL REGULATOR, GNTR FAMILY"/>
    <property type="match status" value="1"/>
</dbReference>
<evidence type="ECO:0000313" key="5">
    <source>
        <dbReference type="EMBL" id="MDU0341873.1"/>
    </source>
</evidence>
<dbReference type="InterPro" id="IPR011711">
    <property type="entry name" value="GntR_C"/>
</dbReference>
<feature type="domain" description="HTH gntR-type" evidence="4">
    <location>
        <begin position="20"/>
        <end position="87"/>
    </location>
</feature>
<dbReference type="InterPro" id="IPR036388">
    <property type="entry name" value="WH-like_DNA-bd_sf"/>
</dbReference>
<reference evidence="5 6" key="1">
    <citation type="submission" date="2023-09" db="EMBL/GenBank/DDBJ databases">
        <title>Whole genome shotgun sequencing (WGS) of Bosea sp. ZW T0_25, isolated from stored onions (Allium cepa).</title>
        <authorList>
            <person name="Stoll D.A."/>
            <person name="Huch M."/>
        </authorList>
    </citation>
    <scope>NUCLEOTIDE SEQUENCE [LARGE SCALE GENOMIC DNA]</scope>
    <source>
        <strain evidence="5 6">ZW T0_25</strain>
    </source>
</reference>
<dbReference type="Pfam" id="PF00392">
    <property type="entry name" value="GntR"/>
    <property type="match status" value="1"/>
</dbReference>
<dbReference type="CDD" id="cd07377">
    <property type="entry name" value="WHTH_GntR"/>
    <property type="match status" value="1"/>
</dbReference>
<evidence type="ECO:0000259" key="4">
    <source>
        <dbReference type="PROSITE" id="PS50949"/>
    </source>
</evidence>
<keyword evidence="6" id="KW-1185">Reference proteome</keyword>